<gene>
    <name evidence="2" type="ORF">DES48_11422</name>
</gene>
<protein>
    <submittedName>
        <fullName evidence="2">Spore cortex biosynthesis protein YabQ</fullName>
    </submittedName>
</protein>
<reference evidence="2 3" key="1">
    <citation type="submission" date="2018-06" db="EMBL/GenBank/DDBJ databases">
        <title>Genomic Encyclopedia of Type Strains, Phase IV (KMG-IV): sequencing the most valuable type-strain genomes for metagenomic binning, comparative biology and taxonomic classification.</title>
        <authorList>
            <person name="Goeker M."/>
        </authorList>
    </citation>
    <scope>NUCLEOTIDE SEQUENCE [LARGE SCALE GENOMIC DNA]</scope>
    <source>
        <strain evidence="2 3">DSM 15140</strain>
    </source>
</reference>
<feature type="transmembrane region" description="Helical" evidence="1">
    <location>
        <begin position="39"/>
        <end position="62"/>
    </location>
</feature>
<dbReference type="EMBL" id="QNRI01000014">
    <property type="protein sequence ID" value="RBO92323.1"/>
    <property type="molecule type" value="Genomic_DNA"/>
</dbReference>
<feature type="transmembrane region" description="Helical" evidence="1">
    <location>
        <begin position="68"/>
        <end position="86"/>
    </location>
</feature>
<evidence type="ECO:0000313" key="2">
    <source>
        <dbReference type="EMBL" id="RBO92323.1"/>
    </source>
</evidence>
<dbReference type="InterPro" id="IPR019074">
    <property type="entry name" value="YabQ"/>
</dbReference>
<dbReference type="AlphaFoldDB" id="A0A366DQE0"/>
<feature type="transmembrane region" description="Helical" evidence="1">
    <location>
        <begin position="131"/>
        <end position="154"/>
    </location>
</feature>
<dbReference type="NCBIfam" id="TIGR02893">
    <property type="entry name" value="spore_yabQ"/>
    <property type="match status" value="1"/>
</dbReference>
<comment type="caution">
    <text evidence="2">The sequence shown here is derived from an EMBL/GenBank/DDBJ whole genome shotgun (WGS) entry which is preliminary data.</text>
</comment>
<name>A0A366DQE0_9BACI</name>
<keyword evidence="1" id="KW-1133">Transmembrane helix</keyword>
<dbReference type="RefSeq" id="WP_113870053.1">
    <property type="nucleotide sequence ID" value="NZ_BAABQN010000016.1"/>
</dbReference>
<accession>A0A366DQE0</accession>
<dbReference type="Pfam" id="PF09578">
    <property type="entry name" value="Spore_YabQ"/>
    <property type="match status" value="1"/>
</dbReference>
<dbReference type="Proteomes" id="UP000252254">
    <property type="component" value="Unassembled WGS sequence"/>
</dbReference>
<feature type="transmembrane region" description="Helical" evidence="1">
    <location>
        <begin position="106"/>
        <end position="125"/>
    </location>
</feature>
<keyword evidence="1" id="KW-0812">Transmembrane</keyword>
<evidence type="ECO:0000256" key="1">
    <source>
        <dbReference type="SAM" id="Phobius"/>
    </source>
</evidence>
<keyword evidence="3" id="KW-1185">Reference proteome</keyword>
<feature type="transmembrane region" description="Helical" evidence="1">
    <location>
        <begin position="6"/>
        <end position="27"/>
    </location>
</feature>
<dbReference type="STRING" id="200904.GCA_900168775_02964"/>
<dbReference type="OrthoDB" id="1653819at2"/>
<proteinExistence type="predicted"/>
<evidence type="ECO:0000313" key="3">
    <source>
        <dbReference type="Proteomes" id="UP000252254"/>
    </source>
</evidence>
<keyword evidence="1" id="KW-0472">Membrane</keyword>
<organism evidence="2 3">
    <name type="scientific">Paraliobacillus ryukyuensis</name>
    <dbReference type="NCBI Taxonomy" id="200904"/>
    <lineage>
        <taxon>Bacteria</taxon>
        <taxon>Bacillati</taxon>
        <taxon>Bacillota</taxon>
        <taxon>Bacilli</taxon>
        <taxon>Bacillales</taxon>
        <taxon>Bacillaceae</taxon>
        <taxon>Paraliobacillus</taxon>
    </lineage>
</organism>
<sequence>MSLTIQFSTIISMIGGGFYLGCALDTFRRIAIHWKNRLLIAYSLEICFWLLQTLVLFYLLFLVNQGTLRVYIFLSIFLGVAIYKSLFAKLYQRLLELMLQYIRRGFAFLIRLVYGAIIRPIKALLQLLLTILLFFLRVVFSVLQIIMHIVGFPFRLLGKGLKRILPENAKKYLVSLRGFYSKIENIIIKRWKSIWYKRR</sequence>